<sequence>MAVSKRLRYEVLRRDNHTCRYCGAKAPNVPLRVDHVVPVALGGTDTPANLVTSCEPCNSGKSSATVDSALVENVADDAIRWAAAMQQAADDLLEQEKPKLEYRAAFLKEWNRWGYGEGEDRKAIELPGDWKASVERFRVAGLPPWVWADIVDVAMGNDKVLDANKFKYCCGIAWNKVGVLQEGARRIVGASRPPARLDVRQAVLEAAFTVWHCGLTDNEDAPTPQQADEFRESLAALTDEDLTEPELIVQAAQHATYFSLTSFAEARRNMDYDAIFRAWHSAWPTTWVPGDEPWGGKFVGGPTDHQSKWVREQIDKLLDAKTHVRRLVRAASHAGSHKSARIYHGLSDDELEVTGVSGWQSKAGELWRVAYTASDMVEPTEEETASFFKGLRRIVSLGEFYLADIYQAASAAGCYQDPDLMPCLTQHLSVFEAAALPVWDEG</sequence>
<dbReference type="RefSeq" id="WP_344499517.1">
    <property type="nucleotide sequence ID" value="NZ_BAAAUD010000059.1"/>
</dbReference>
<dbReference type="Proteomes" id="UP001500403">
    <property type="component" value="Unassembled WGS sequence"/>
</dbReference>
<dbReference type="InterPro" id="IPR003615">
    <property type="entry name" value="HNH_nuc"/>
</dbReference>
<dbReference type="InterPro" id="IPR052892">
    <property type="entry name" value="NA-targeting_endonuclease"/>
</dbReference>
<dbReference type="SMART" id="SM00507">
    <property type="entry name" value="HNHc"/>
    <property type="match status" value="1"/>
</dbReference>
<dbReference type="InterPro" id="IPR029471">
    <property type="entry name" value="HNH_5"/>
</dbReference>
<feature type="domain" description="HNH nuclease" evidence="1">
    <location>
        <begin position="6"/>
        <end position="59"/>
    </location>
</feature>
<evidence type="ECO:0000259" key="1">
    <source>
        <dbReference type="SMART" id="SM00507"/>
    </source>
</evidence>
<dbReference type="PANTHER" id="PTHR33877:SF2">
    <property type="entry name" value="OS07G0170200 PROTEIN"/>
    <property type="match status" value="1"/>
</dbReference>
<evidence type="ECO:0000313" key="3">
    <source>
        <dbReference type="Proteomes" id="UP001500403"/>
    </source>
</evidence>
<accession>A0ABN3XN23</accession>
<organism evidence="2 3">
    <name type="scientific">Streptomyces enissocaesilis</name>
    <dbReference type="NCBI Taxonomy" id="332589"/>
    <lineage>
        <taxon>Bacteria</taxon>
        <taxon>Bacillati</taxon>
        <taxon>Actinomycetota</taxon>
        <taxon>Actinomycetes</taxon>
        <taxon>Kitasatosporales</taxon>
        <taxon>Streptomycetaceae</taxon>
        <taxon>Streptomyces</taxon>
        <taxon>Streptomyces rochei group</taxon>
    </lineage>
</organism>
<reference evidence="3" key="1">
    <citation type="journal article" date="2019" name="Int. J. Syst. Evol. Microbiol.">
        <title>The Global Catalogue of Microorganisms (GCM) 10K type strain sequencing project: providing services to taxonomists for standard genome sequencing and annotation.</title>
        <authorList>
            <consortium name="The Broad Institute Genomics Platform"/>
            <consortium name="The Broad Institute Genome Sequencing Center for Infectious Disease"/>
            <person name="Wu L."/>
            <person name="Ma J."/>
        </authorList>
    </citation>
    <scope>NUCLEOTIDE SEQUENCE [LARGE SCALE GENOMIC DNA]</scope>
    <source>
        <strain evidence="3">JCM 9088</strain>
    </source>
</reference>
<dbReference type="Gene3D" id="1.10.30.50">
    <property type="match status" value="1"/>
</dbReference>
<proteinExistence type="predicted"/>
<evidence type="ECO:0000313" key="2">
    <source>
        <dbReference type="EMBL" id="GAA2966729.1"/>
    </source>
</evidence>
<protein>
    <recommendedName>
        <fullName evidence="1">HNH nuclease domain-containing protein</fullName>
    </recommendedName>
</protein>
<dbReference type="Pfam" id="PF14279">
    <property type="entry name" value="HNH_5"/>
    <property type="match status" value="1"/>
</dbReference>
<dbReference type="CDD" id="cd00085">
    <property type="entry name" value="HNHc"/>
    <property type="match status" value="1"/>
</dbReference>
<gene>
    <name evidence="2" type="ORF">GCM10010446_60500</name>
</gene>
<dbReference type="EMBL" id="BAAAUD010000059">
    <property type="protein sequence ID" value="GAA2966729.1"/>
    <property type="molecule type" value="Genomic_DNA"/>
</dbReference>
<keyword evidence="3" id="KW-1185">Reference proteome</keyword>
<comment type="caution">
    <text evidence="2">The sequence shown here is derived from an EMBL/GenBank/DDBJ whole genome shotgun (WGS) entry which is preliminary data.</text>
</comment>
<name>A0ABN3XN23_9ACTN</name>
<dbReference type="PANTHER" id="PTHR33877">
    <property type="entry name" value="SLL1193 PROTEIN"/>
    <property type="match status" value="1"/>
</dbReference>